<comment type="caution">
    <text evidence="1">The sequence shown here is derived from an EMBL/GenBank/DDBJ whole genome shotgun (WGS) entry which is preliminary data.</text>
</comment>
<sequence length="170" mass="19336">MEDDLDLDFWNLCVEAGAFFEILELLDSNGSKVGAVAEKIDDIWNTALSSVRFSGWSKTVDRLIKDYKNCKDHYETGLKIQQTLEKVYDFSTNKVRRLIRLCSIHCDVQMIKEVGFMSQLFGYTGPITILGFLENQRAIMAAAAGRLNLKKQIVDEVPPVQFVDRLAIPR</sequence>
<evidence type="ECO:0000313" key="1">
    <source>
        <dbReference type="EMBL" id="CAK9156872.1"/>
    </source>
</evidence>
<protein>
    <submittedName>
        <fullName evidence="1">Uncharacterized protein</fullName>
    </submittedName>
</protein>
<proteinExistence type="predicted"/>
<gene>
    <name evidence="1" type="ORF">ILEXP_LOCUS25423</name>
</gene>
<dbReference type="AlphaFoldDB" id="A0ABC8SIZ9"/>
<dbReference type="Proteomes" id="UP001642360">
    <property type="component" value="Unassembled WGS sequence"/>
</dbReference>
<keyword evidence="2" id="KW-1185">Reference proteome</keyword>
<name>A0ABC8SIZ9_9AQUA</name>
<reference evidence="1 2" key="1">
    <citation type="submission" date="2024-02" db="EMBL/GenBank/DDBJ databases">
        <authorList>
            <person name="Vignale AGUSTIN F."/>
            <person name="Sosa J E."/>
            <person name="Modenutti C."/>
        </authorList>
    </citation>
    <scope>NUCLEOTIDE SEQUENCE [LARGE SCALE GENOMIC DNA]</scope>
</reference>
<organism evidence="1 2">
    <name type="scientific">Ilex paraguariensis</name>
    <name type="common">yerba mate</name>
    <dbReference type="NCBI Taxonomy" id="185542"/>
    <lineage>
        <taxon>Eukaryota</taxon>
        <taxon>Viridiplantae</taxon>
        <taxon>Streptophyta</taxon>
        <taxon>Embryophyta</taxon>
        <taxon>Tracheophyta</taxon>
        <taxon>Spermatophyta</taxon>
        <taxon>Magnoliopsida</taxon>
        <taxon>eudicotyledons</taxon>
        <taxon>Gunneridae</taxon>
        <taxon>Pentapetalae</taxon>
        <taxon>asterids</taxon>
        <taxon>campanulids</taxon>
        <taxon>Aquifoliales</taxon>
        <taxon>Aquifoliaceae</taxon>
        <taxon>Ilex</taxon>
    </lineage>
</organism>
<accession>A0ABC8SIZ9</accession>
<dbReference type="EMBL" id="CAUOFW020002919">
    <property type="protein sequence ID" value="CAK9156872.1"/>
    <property type="molecule type" value="Genomic_DNA"/>
</dbReference>
<evidence type="ECO:0000313" key="2">
    <source>
        <dbReference type="Proteomes" id="UP001642360"/>
    </source>
</evidence>